<dbReference type="PROSITE" id="PS51683">
    <property type="entry name" value="SAM_OMT_II"/>
    <property type="match status" value="1"/>
</dbReference>
<evidence type="ECO:0000256" key="1">
    <source>
        <dbReference type="ARBA" id="ARBA00022603"/>
    </source>
</evidence>
<reference evidence="6" key="1">
    <citation type="submission" date="2024-07" db="EMBL/GenBank/DDBJ databases">
        <authorList>
            <person name="Yu S.T."/>
        </authorList>
    </citation>
    <scope>NUCLEOTIDE SEQUENCE</scope>
    <source>
        <strain evidence="6">R44</strain>
    </source>
</reference>
<dbReference type="InterPro" id="IPR036390">
    <property type="entry name" value="WH_DNA-bd_sf"/>
</dbReference>
<dbReference type="PANTHER" id="PTHR43712">
    <property type="entry name" value="PUTATIVE (AFU_ORTHOLOGUE AFUA_4G14580)-RELATED"/>
    <property type="match status" value="1"/>
</dbReference>
<keyword evidence="1 6" id="KW-0489">Methyltransferase</keyword>
<dbReference type="GO" id="GO:0032259">
    <property type="term" value="P:methylation"/>
    <property type="evidence" value="ECO:0007669"/>
    <property type="project" value="UniProtKB-KW"/>
</dbReference>
<dbReference type="EMBL" id="CP163444">
    <property type="protein sequence ID" value="XDQ72383.1"/>
    <property type="molecule type" value="Genomic_DNA"/>
</dbReference>
<evidence type="ECO:0000259" key="4">
    <source>
        <dbReference type="Pfam" id="PF00891"/>
    </source>
</evidence>
<name>A0AB39T178_9ACTN</name>
<dbReference type="Gene3D" id="1.10.287.1350">
    <property type="match status" value="1"/>
</dbReference>
<dbReference type="InterPro" id="IPR036388">
    <property type="entry name" value="WH-like_DNA-bd_sf"/>
</dbReference>
<dbReference type="SUPFAM" id="SSF53335">
    <property type="entry name" value="S-adenosyl-L-methionine-dependent methyltransferases"/>
    <property type="match status" value="1"/>
</dbReference>
<dbReference type="InterPro" id="IPR012967">
    <property type="entry name" value="COMT_dimerisation"/>
</dbReference>
<proteinExistence type="predicted"/>
<dbReference type="Pfam" id="PF00891">
    <property type="entry name" value="Methyltransf_2"/>
    <property type="match status" value="1"/>
</dbReference>
<keyword evidence="3" id="KW-0949">S-adenosyl-L-methionine</keyword>
<dbReference type="InterPro" id="IPR029063">
    <property type="entry name" value="SAM-dependent_MTases_sf"/>
</dbReference>
<dbReference type="InterPro" id="IPR001077">
    <property type="entry name" value="COMT_C"/>
</dbReference>
<dbReference type="InterPro" id="IPR016461">
    <property type="entry name" value="COMT-like"/>
</dbReference>
<dbReference type="Gene3D" id="3.40.50.150">
    <property type="entry name" value="Vaccinia Virus protein VP39"/>
    <property type="match status" value="1"/>
</dbReference>
<dbReference type="GO" id="GO:0046983">
    <property type="term" value="F:protein dimerization activity"/>
    <property type="evidence" value="ECO:0007669"/>
    <property type="project" value="InterPro"/>
</dbReference>
<protein>
    <submittedName>
        <fullName evidence="6">Methyltransferase</fullName>
    </submittedName>
</protein>
<evidence type="ECO:0000256" key="2">
    <source>
        <dbReference type="ARBA" id="ARBA00022679"/>
    </source>
</evidence>
<feature type="domain" description="O-methyltransferase C-terminal" evidence="4">
    <location>
        <begin position="110"/>
        <end position="314"/>
    </location>
</feature>
<dbReference type="SUPFAM" id="SSF46785">
    <property type="entry name" value="Winged helix' DNA-binding domain"/>
    <property type="match status" value="1"/>
</dbReference>
<dbReference type="Pfam" id="PF08100">
    <property type="entry name" value="Dimerisation"/>
    <property type="match status" value="1"/>
</dbReference>
<evidence type="ECO:0000259" key="5">
    <source>
        <dbReference type="Pfam" id="PF08100"/>
    </source>
</evidence>
<dbReference type="RefSeq" id="WP_369145028.1">
    <property type="nucleotide sequence ID" value="NZ_CP163444.1"/>
</dbReference>
<keyword evidence="2" id="KW-0808">Transferase</keyword>
<evidence type="ECO:0000256" key="3">
    <source>
        <dbReference type="ARBA" id="ARBA00022691"/>
    </source>
</evidence>
<organism evidence="6">
    <name type="scientific">Streptomyces sp. R44</name>
    <dbReference type="NCBI Taxonomy" id="3238633"/>
    <lineage>
        <taxon>Bacteria</taxon>
        <taxon>Bacillati</taxon>
        <taxon>Actinomycetota</taxon>
        <taxon>Actinomycetes</taxon>
        <taxon>Kitasatosporales</taxon>
        <taxon>Streptomycetaceae</taxon>
        <taxon>Streptomyces</taxon>
    </lineage>
</organism>
<dbReference type="PANTHER" id="PTHR43712:SF2">
    <property type="entry name" value="O-METHYLTRANSFERASE CICE"/>
    <property type="match status" value="1"/>
</dbReference>
<dbReference type="PIRSF" id="PIRSF005739">
    <property type="entry name" value="O-mtase"/>
    <property type="match status" value="1"/>
</dbReference>
<dbReference type="GO" id="GO:0008171">
    <property type="term" value="F:O-methyltransferase activity"/>
    <property type="evidence" value="ECO:0007669"/>
    <property type="project" value="InterPro"/>
</dbReference>
<feature type="domain" description="O-methyltransferase dimerisation" evidence="5">
    <location>
        <begin position="12"/>
        <end position="84"/>
    </location>
</feature>
<accession>A0AB39T178</accession>
<gene>
    <name evidence="6" type="ORF">AB5J54_18575</name>
</gene>
<dbReference type="AlphaFoldDB" id="A0AB39T178"/>
<sequence>MDAGEARSGLLEMIGGYRATALVTTAARLGLADLLAEGPVALGPLAERTGTRPDRLLQILRALVAVGLLESHPDGTFGTTPLAEPLRSDAEDSLHSAAIYFGAVSAPSFDSLHDLLRTDGSGFQDRHGTDFYGFLDSHPELAAHYNTIIAVDGLGDALAEAYDFTTAGSVADIGGGNGTTLAELLLARPHLEGTLQEIPHVIEEARRRLDDPALEGRARTTTGSFLDGIVPGADRYLLVRVLPNWNDEDALRILRHCAAAMTPEARLLIVDADMPERVTAGSFAPIGDLHALVHFGGKLRSRSELTVLLSAAGLRFSDTDTIPVPGRPQWSLSEVEVAR</sequence>
<evidence type="ECO:0000313" key="6">
    <source>
        <dbReference type="EMBL" id="XDQ72383.1"/>
    </source>
</evidence>
<dbReference type="Gene3D" id="1.10.10.10">
    <property type="entry name" value="Winged helix-like DNA-binding domain superfamily/Winged helix DNA-binding domain"/>
    <property type="match status" value="1"/>
</dbReference>